<evidence type="ECO:0000313" key="3">
    <source>
        <dbReference type="Proteomes" id="UP000177925"/>
    </source>
</evidence>
<reference evidence="2 3" key="1">
    <citation type="journal article" date="2016" name="Nat. Commun.">
        <title>Thousands of microbial genomes shed light on interconnected biogeochemical processes in an aquifer system.</title>
        <authorList>
            <person name="Anantharaman K."/>
            <person name="Brown C.T."/>
            <person name="Hug L.A."/>
            <person name="Sharon I."/>
            <person name="Castelle C.J."/>
            <person name="Probst A.J."/>
            <person name="Thomas B.C."/>
            <person name="Singh A."/>
            <person name="Wilkins M.J."/>
            <person name="Karaoz U."/>
            <person name="Brodie E.L."/>
            <person name="Williams K.H."/>
            <person name="Hubbard S.S."/>
            <person name="Banfield J.F."/>
        </authorList>
    </citation>
    <scope>NUCLEOTIDE SEQUENCE [LARGE SCALE GENOMIC DNA]</scope>
</reference>
<evidence type="ECO:0000256" key="1">
    <source>
        <dbReference type="SAM" id="SignalP"/>
    </source>
</evidence>
<dbReference type="Proteomes" id="UP000177925">
    <property type="component" value="Unassembled WGS sequence"/>
</dbReference>
<comment type="caution">
    <text evidence="2">The sequence shown here is derived from an EMBL/GenBank/DDBJ whole genome shotgun (WGS) entry which is preliminary data.</text>
</comment>
<sequence>MPRFFRQTGLTRTLLAAFAALWFMAALTPCAMAASEPCHGDPCPACPADGAAPQHPVMLMADCQTPDQSLTGIAPALDTGAAPVLLQRLPALDALSDHHHWMPAHRHAALVPRPPLSLQPAKLLI</sequence>
<keyword evidence="1" id="KW-0732">Signal</keyword>
<accession>A0A1F6TE69</accession>
<protein>
    <submittedName>
        <fullName evidence="2">Uncharacterized protein</fullName>
    </submittedName>
</protein>
<proteinExistence type="predicted"/>
<dbReference type="EMBL" id="MFSS01000058">
    <property type="protein sequence ID" value="OGI43404.1"/>
    <property type="molecule type" value="Genomic_DNA"/>
</dbReference>
<feature type="chain" id="PRO_5009526670" evidence="1">
    <location>
        <begin position="34"/>
        <end position="125"/>
    </location>
</feature>
<evidence type="ECO:0000313" key="2">
    <source>
        <dbReference type="EMBL" id="OGI43404.1"/>
    </source>
</evidence>
<feature type="signal peptide" evidence="1">
    <location>
        <begin position="1"/>
        <end position="33"/>
    </location>
</feature>
<gene>
    <name evidence="2" type="ORF">A2150_04450</name>
</gene>
<name>A0A1F6TE69_9PROT</name>
<organism evidence="2 3">
    <name type="scientific">Candidatus Muproteobacteria bacterium RBG_16_64_11</name>
    <dbReference type="NCBI Taxonomy" id="1817758"/>
    <lineage>
        <taxon>Bacteria</taxon>
        <taxon>Pseudomonadati</taxon>
        <taxon>Pseudomonadota</taxon>
        <taxon>Candidatus Muproteobacteria</taxon>
    </lineage>
</organism>
<dbReference type="AlphaFoldDB" id="A0A1F6TE69"/>